<dbReference type="SMART" id="SM01091">
    <property type="entry name" value="CorC_HlyC"/>
    <property type="match status" value="1"/>
</dbReference>
<dbReference type="InterPro" id="IPR000644">
    <property type="entry name" value="CBS_dom"/>
</dbReference>
<sequence length="405" mass="45450">MIRSALLAYHSYHEAKSAVFETLQKHERAVNFAQFFGCLFSIVCAAELFLANGTLFSVQNLVLLVVIFVIILTISAILAESLQKAIRKSNTGTLLRGVCRFASFCGVLFIPMEFLLNVINRSRTANSAIEDGKVPANPIVALITEQRNEGRLNPEAFEMIEGVISMHEKMAREVMVARTDAFMVDIQNDNDRNIDAILQMPYSRVPVFNENKDNIVGIVHIKNILRTARKDGFDHVTIRRVMQPALFIPETMPIDEVMFEMQKTKNQIAILFDEYGGVVGLVTLEDLLEEIVGEIEDESDHPDRGYQKISDNEFIVQGKLALDDFNDEFGTALEMNEVDTIAGYMIAKLGFIPEDGSKVEFETPEHVVLVTEQVDDSRIMALRITLPPALTIAHVRREKSQANKG</sequence>
<dbReference type="InterPro" id="IPR046342">
    <property type="entry name" value="CBS_dom_sf"/>
</dbReference>
<evidence type="ECO:0000313" key="6">
    <source>
        <dbReference type="EMBL" id="KRL97740.1"/>
    </source>
</evidence>
<dbReference type="Pfam" id="PF03471">
    <property type="entry name" value="CorC_HlyC"/>
    <property type="match status" value="1"/>
</dbReference>
<dbReference type="Pfam" id="PF00571">
    <property type="entry name" value="CBS"/>
    <property type="match status" value="2"/>
</dbReference>
<dbReference type="PROSITE" id="PS51371">
    <property type="entry name" value="CBS"/>
    <property type="match status" value="1"/>
</dbReference>
<dbReference type="Gene3D" id="3.30.465.10">
    <property type="match status" value="1"/>
</dbReference>
<keyword evidence="4" id="KW-1133">Transmembrane helix</keyword>
<evidence type="ECO:0000256" key="4">
    <source>
        <dbReference type="SAM" id="Phobius"/>
    </source>
</evidence>
<dbReference type="STRING" id="1423801.FD50_GL001306"/>
<dbReference type="Proteomes" id="UP000051166">
    <property type="component" value="Unassembled WGS sequence"/>
</dbReference>
<evidence type="ECO:0000313" key="7">
    <source>
        <dbReference type="Proteomes" id="UP000051166"/>
    </source>
</evidence>
<keyword evidence="4" id="KW-0472">Membrane</keyword>
<comment type="caution">
    <text evidence="6">The sequence shown here is derived from an EMBL/GenBank/DDBJ whole genome shotgun (WGS) entry which is preliminary data.</text>
</comment>
<evidence type="ECO:0000256" key="2">
    <source>
        <dbReference type="ARBA" id="ARBA00023122"/>
    </source>
</evidence>
<dbReference type="PANTHER" id="PTHR22777">
    <property type="entry name" value="HEMOLYSIN-RELATED"/>
    <property type="match status" value="1"/>
</dbReference>
<evidence type="ECO:0000256" key="1">
    <source>
        <dbReference type="ARBA" id="ARBA00022737"/>
    </source>
</evidence>
<dbReference type="InterPro" id="IPR044751">
    <property type="entry name" value="Ion_transp-like_CBS"/>
</dbReference>
<dbReference type="InterPro" id="IPR036318">
    <property type="entry name" value="FAD-bd_PCMH-like_sf"/>
</dbReference>
<dbReference type="CDD" id="cd04590">
    <property type="entry name" value="CBS_pair_CorC_HlyC_assoc"/>
    <property type="match status" value="1"/>
</dbReference>
<dbReference type="GO" id="GO:0005886">
    <property type="term" value="C:plasma membrane"/>
    <property type="evidence" value="ECO:0007669"/>
    <property type="project" value="TreeGrafter"/>
</dbReference>
<keyword evidence="1" id="KW-0677">Repeat</keyword>
<feature type="domain" description="CBS" evidence="5">
    <location>
        <begin position="241"/>
        <end position="298"/>
    </location>
</feature>
<keyword evidence="7" id="KW-1185">Reference proteome</keyword>
<protein>
    <submittedName>
        <fullName evidence="6">Ion Mg(2+) C(O2+) transport protein</fullName>
    </submittedName>
</protein>
<dbReference type="GO" id="GO:0050660">
    <property type="term" value="F:flavin adenine dinucleotide binding"/>
    <property type="evidence" value="ECO:0007669"/>
    <property type="project" value="InterPro"/>
</dbReference>
<evidence type="ECO:0000259" key="5">
    <source>
        <dbReference type="PROSITE" id="PS51371"/>
    </source>
</evidence>
<dbReference type="EMBL" id="AZFQ01000050">
    <property type="protein sequence ID" value="KRL97740.1"/>
    <property type="molecule type" value="Genomic_DNA"/>
</dbReference>
<keyword evidence="2 3" id="KW-0129">CBS domain</keyword>
<dbReference type="FunFam" id="3.10.580.10:FF:000002">
    <property type="entry name" value="Magnesium/cobalt efflux protein CorC"/>
    <property type="match status" value="1"/>
</dbReference>
<feature type="transmembrane region" description="Helical" evidence="4">
    <location>
        <begin position="57"/>
        <end position="78"/>
    </location>
</feature>
<accession>A0A0R1UWS7</accession>
<proteinExistence type="predicted"/>
<dbReference type="Gene3D" id="3.10.580.10">
    <property type="entry name" value="CBS-domain"/>
    <property type="match status" value="1"/>
</dbReference>
<dbReference type="SUPFAM" id="SSF54631">
    <property type="entry name" value="CBS-domain pair"/>
    <property type="match status" value="1"/>
</dbReference>
<reference evidence="6 7" key="1">
    <citation type="journal article" date="2015" name="Genome Announc.">
        <title>Expanding the biotechnology potential of lactobacilli through comparative genomics of 213 strains and associated genera.</title>
        <authorList>
            <person name="Sun Z."/>
            <person name="Harris H.M."/>
            <person name="McCann A."/>
            <person name="Guo C."/>
            <person name="Argimon S."/>
            <person name="Zhang W."/>
            <person name="Yang X."/>
            <person name="Jeffery I.B."/>
            <person name="Cooney J.C."/>
            <person name="Kagawa T.F."/>
            <person name="Liu W."/>
            <person name="Song Y."/>
            <person name="Salvetti E."/>
            <person name="Wrobel A."/>
            <person name="Rasinkangas P."/>
            <person name="Parkhill J."/>
            <person name="Rea M.C."/>
            <person name="O'Sullivan O."/>
            <person name="Ritari J."/>
            <person name="Douillard F.P."/>
            <person name="Paul Ross R."/>
            <person name="Yang R."/>
            <person name="Briner A.E."/>
            <person name="Felis G.E."/>
            <person name="de Vos W.M."/>
            <person name="Barrangou R."/>
            <person name="Klaenhammer T.R."/>
            <person name="Caufield P.W."/>
            <person name="Cui Y."/>
            <person name="Zhang H."/>
            <person name="O'Toole P.W."/>
        </authorList>
    </citation>
    <scope>NUCLEOTIDE SEQUENCE [LARGE SCALE GENOMIC DNA]</scope>
    <source>
        <strain evidence="6 7">DSM 16230</strain>
    </source>
</reference>
<organism evidence="6 7">
    <name type="scientific">Liquorilactobacillus satsumensis DSM 16230 = JCM 12392</name>
    <dbReference type="NCBI Taxonomy" id="1423801"/>
    <lineage>
        <taxon>Bacteria</taxon>
        <taxon>Bacillati</taxon>
        <taxon>Bacillota</taxon>
        <taxon>Bacilli</taxon>
        <taxon>Lactobacillales</taxon>
        <taxon>Lactobacillaceae</taxon>
        <taxon>Liquorilactobacillus</taxon>
    </lineage>
</organism>
<dbReference type="AlphaFoldDB" id="A0A0R1UWS7"/>
<feature type="transmembrane region" description="Helical" evidence="4">
    <location>
        <begin position="98"/>
        <end position="119"/>
    </location>
</feature>
<keyword evidence="4" id="KW-0812">Transmembrane</keyword>
<dbReference type="InterPro" id="IPR016169">
    <property type="entry name" value="FAD-bd_PCMH_sub2"/>
</dbReference>
<gene>
    <name evidence="6" type="ORF">FD50_GL001306</name>
</gene>
<dbReference type="PATRIC" id="fig|1423801.4.peg.1336"/>
<evidence type="ECO:0000256" key="3">
    <source>
        <dbReference type="PROSITE-ProRule" id="PRU00703"/>
    </source>
</evidence>
<dbReference type="SUPFAM" id="SSF56176">
    <property type="entry name" value="FAD-binding/transporter-associated domain-like"/>
    <property type="match status" value="1"/>
</dbReference>
<name>A0A0R1UWS7_9LACO</name>
<dbReference type="PANTHER" id="PTHR22777:SF17">
    <property type="entry name" value="UPF0053 PROTEIN SLL0260"/>
    <property type="match status" value="1"/>
</dbReference>
<dbReference type="InterPro" id="IPR005170">
    <property type="entry name" value="Transptr-assoc_dom"/>
</dbReference>
<feature type="transmembrane region" description="Helical" evidence="4">
    <location>
        <begin position="32"/>
        <end position="51"/>
    </location>
</feature>